<dbReference type="InterPro" id="IPR013149">
    <property type="entry name" value="ADH-like_C"/>
</dbReference>
<protein>
    <submittedName>
        <fullName evidence="2">Zinc-binding alcohol dehydrogenase family protein</fullName>
    </submittedName>
</protein>
<dbReference type="Gene3D" id="3.90.180.10">
    <property type="entry name" value="Medium-chain alcohol dehydrogenases, catalytic domain"/>
    <property type="match status" value="1"/>
</dbReference>
<dbReference type="EMBL" id="JACSQD010000002">
    <property type="protein sequence ID" value="MBD7995007.1"/>
    <property type="molecule type" value="Genomic_DNA"/>
</dbReference>
<accession>A0ABR8UR14</accession>
<evidence type="ECO:0000313" key="3">
    <source>
        <dbReference type="Proteomes" id="UP000609874"/>
    </source>
</evidence>
<organism evidence="2 3">
    <name type="scientific">Arthrobacter gallicola</name>
    <dbReference type="NCBI Taxonomy" id="2762225"/>
    <lineage>
        <taxon>Bacteria</taxon>
        <taxon>Bacillati</taxon>
        <taxon>Actinomycetota</taxon>
        <taxon>Actinomycetes</taxon>
        <taxon>Micrococcales</taxon>
        <taxon>Micrococcaceae</taxon>
        <taxon>Arthrobacter</taxon>
    </lineage>
</organism>
<dbReference type="Proteomes" id="UP000609874">
    <property type="component" value="Unassembled WGS sequence"/>
</dbReference>
<dbReference type="InterPro" id="IPR036291">
    <property type="entry name" value="NAD(P)-bd_dom_sf"/>
</dbReference>
<dbReference type="RefSeq" id="WP_191807338.1">
    <property type="nucleotide sequence ID" value="NZ_JACSQD010000002.1"/>
</dbReference>
<name>A0ABR8UR14_9MICC</name>
<dbReference type="SUPFAM" id="SSF50129">
    <property type="entry name" value="GroES-like"/>
    <property type="match status" value="1"/>
</dbReference>
<dbReference type="Pfam" id="PF00107">
    <property type="entry name" value="ADH_zinc_N"/>
    <property type="match status" value="1"/>
</dbReference>
<dbReference type="InterPro" id="IPR051397">
    <property type="entry name" value="Zn-ADH-like_protein"/>
</dbReference>
<sequence length="317" mass="32478">METINAALIEAFGEAPRYRTLAAPQAGGHHELVDVLAVGLHPVTRSIASGQHYASPGALPFVPGMDGVVRRPDGSLAYVGGPGSATLAERTLIDPDDAVPLPADIDPAVAAATMNPAMSSWIALHARVPFAPGQDVLVLGSTGTAGSMAVKVARHLGAGRVVAAGRSRERLEQNLADGADDIVVLSPNTDATAAALAETAANVDVALDYLWGKPAELAVRAIVTARTDHARLLDWVHIGAAAGSTATIDGAALRSNALRISGSGFGSIDMRRANLPGLAAAIASGAVAIRPRIASLRDITAAWGHRDEPGERTVIQP</sequence>
<evidence type="ECO:0000259" key="1">
    <source>
        <dbReference type="Pfam" id="PF00107"/>
    </source>
</evidence>
<dbReference type="PANTHER" id="PTHR43677:SF11">
    <property type="entry name" value="ZINC-CONTAINING ALCOHOL DEHYDROGENASE"/>
    <property type="match status" value="1"/>
</dbReference>
<comment type="caution">
    <text evidence="2">The sequence shown here is derived from an EMBL/GenBank/DDBJ whole genome shotgun (WGS) entry which is preliminary data.</text>
</comment>
<keyword evidence="3" id="KW-1185">Reference proteome</keyword>
<dbReference type="Gene3D" id="3.40.50.720">
    <property type="entry name" value="NAD(P)-binding Rossmann-like Domain"/>
    <property type="match status" value="1"/>
</dbReference>
<evidence type="ECO:0000313" key="2">
    <source>
        <dbReference type="EMBL" id="MBD7995007.1"/>
    </source>
</evidence>
<reference evidence="2 3" key="1">
    <citation type="submission" date="2020-08" db="EMBL/GenBank/DDBJ databases">
        <title>A Genomic Blueprint of the Chicken Gut Microbiome.</title>
        <authorList>
            <person name="Gilroy R."/>
            <person name="Ravi A."/>
            <person name="Getino M."/>
            <person name="Pursley I."/>
            <person name="Horton D.L."/>
            <person name="Alikhan N.-F."/>
            <person name="Baker D."/>
            <person name="Gharbi K."/>
            <person name="Hall N."/>
            <person name="Watson M."/>
            <person name="Adriaenssens E.M."/>
            <person name="Foster-Nyarko E."/>
            <person name="Jarju S."/>
            <person name="Secka A."/>
            <person name="Antonio M."/>
            <person name="Oren A."/>
            <person name="Chaudhuri R."/>
            <person name="La Ragione R.M."/>
            <person name="Hildebrand F."/>
            <person name="Pallen M.J."/>
        </authorList>
    </citation>
    <scope>NUCLEOTIDE SEQUENCE [LARGE SCALE GENOMIC DNA]</scope>
    <source>
        <strain evidence="2 3">Sa2CUA1</strain>
    </source>
</reference>
<dbReference type="PANTHER" id="PTHR43677">
    <property type="entry name" value="SHORT-CHAIN DEHYDROGENASE/REDUCTASE"/>
    <property type="match status" value="1"/>
</dbReference>
<dbReference type="InterPro" id="IPR011032">
    <property type="entry name" value="GroES-like_sf"/>
</dbReference>
<gene>
    <name evidence="2" type="ORF">H9639_06830</name>
</gene>
<proteinExistence type="predicted"/>
<feature type="domain" description="Alcohol dehydrogenase-like C-terminal" evidence="1">
    <location>
        <begin position="146"/>
        <end position="267"/>
    </location>
</feature>
<dbReference type="SUPFAM" id="SSF51735">
    <property type="entry name" value="NAD(P)-binding Rossmann-fold domains"/>
    <property type="match status" value="1"/>
</dbReference>